<feature type="compositionally biased region" description="Low complexity" evidence="1">
    <location>
        <begin position="45"/>
        <end position="67"/>
    </location>
</feature>
<comment type="caution">
    <text evidence="3">The sequence shown here is derived from an EMBL/GenBank/DDBJ whole genome shotgun (WGS) entry which is preliminary data.</text>
</comment>
<keyword evidence="2" id="KW-0732">Signal</keyword>
<sequence>MNNFIIYLLYISFLISLIHSLDNDVKVDSNFYNNKLIKRVPQGKAPTVAPQATIPPQATTPPQVTTPAQPPPSVSSPAIQASGASNPTQISTNQPPIQPSTTPAPLAPTPLAPTPAAQPSTNTPQPPGAASQGPSPAEPYVPPPSPQIPTQLPYGVVGAAEKLRSEKRNVGMVALGITIFLVVIW</sequence>
<accession>A0A8H3X723</accession>
<dbReference type="PRINTS" id="PR01217">
    <property type="entry name" value="PRICHEXTENSN"/>
</dbReference>
<dbReference type="OrthoDB" id="2449158at2759"/>
<feature type="compositionally biased region" description="Pro residues" evidence="1">
    <location>
        <begin position="136"/>
        <end position="147"/>
    </location>
</feature>
<keyword evidence="4" id="KW-1185">Reference proteome</keyword>
<proteinExistence type="predicted"/>
<feature type="compositionally biased region" description="Polar residues" evidence="1">
    <location>
        <begin position="83"/>
        <end position="95"/>
    </location>
</feature>
<feature type="signal peptide" evidence="2">
    <location>
        <begin position="1"/>
        <end position="20"/>
    </location>
</feature>
<protein>
    <submittedName>
        <fullName evidence="3">Uncharacterized protein</fullName>
    </submittedName>
</protein>
<evidence type="ECO:0000256" key="1">
    <source>
        <dbReference type="SAM" id="MobiDB-lite"/>
    </source>
</evidence>
<evidence type="ECO:0000313" key="3">
    <source>
        <dbReference type="EMBL" id="KAF0420354.1"/>
    </source>
</evidence>
<feature type="region of interest" description="Disordered" evidence="1">
    <location>
        <begin position="42"/>
        <end position="152"/>
    </location>
</feature>
<reference evidence="3 4" key="1">
    <citation type="journal article" date="2019" name="Environ. Microbiol.">
        <title>At the nexus of three kingdoms: the genome of the mycorrhizal fungus Gigaspora margarita provides insights into plant, endobacterial and fungal interactions.</title>
        <authorList>
            <person name="Venice F."/>
            <person name="Ghignone S."/>
            <person name="Salvioli di Fossalunga A."/>
            <person name="Amselem J."/>
            <person name="Novero M."/>
            <person name="Xianan X."/>
            <person name="Sedzielewska Toro K."/>
            <person name="Morin E."/>
            <person name="Lipzen A."/>
            <person name="Grigoriev I.V."/>
            <person name="Henrissat B."/>
            <person name="Martin F.M."/>
            <person name="Bonfante P."/>
        </authorList>
    </citation>
    <scope>NUCLEOTIDE SEQUENCE [LARGE SCALE GENOMIC DNA]</scope>
    <source>
        <strain evidence="3 4">BEG34</strain>
    </source>
</reference>
<dbReference type="EMBL" id="WTPW01001699">
    <property type="protein sequence ID" value="KAF0420354.1"/>
    <property type="molecule type" value="Genomic_DNA"/>
</dbReference>
<gene>
    <name evidence="3" type="ORF">F8M41_007007</name>
</gene>
<dbReference type="AlphaFoldDB" id="A0A8H3X723"/>
<dbReference type="Proteomes" id="UP000439903">
    <property type="component" value="Unassembled WGS sequence"/>
</dbReference>
<organism evidence="3 4">
    <name type="scientific">Gigaspora margarita</name>
    <dbReference type="NCBI Taxonomy" id="4874"/>
    <lineage>
        <taxon>Eukaryota</taxon>
        <taxon>Fungi</taxon>
        <taxon>Fungi incertae sedis</taxon>
        <taxon>Mucoromycota</taxon>
        <taxon>Glomeromycotina</taxon>
        <taxon>Glomeromycetes</taxon>
        <taxon>Diversisporales</taxon>
        <taxon>Gigasporaceae</taxon>
        <taxon>Gigaspora</taxon>
    </lineage>
</organism>
<evidence type="ECO:0000313" key="4">
    <source>
        <dbReference type="Proteomes" id="UP000439903"/>
    </source>
</evidence>
<evidence type="ECO:0000256" key="2">
    <source>
        <dbReference type="SAM" id="SignalP"/>
    </source>
</evidence>
<name>A0A8H3X723_GIGMA</name>
<feature type="chain" id="PRO_5034882134" evidence="2">
    <location>
        <begin position="21"/>
        <end position="185"/>
    </location>
</feature>